<feature type="region of interest" description="Disordered" evidence="1">
    <location>
        <begin position="655"/>
        <end position="690"/>
    </location>
</feature>
<proteinExistence type="predicted"/>
<feature type="compositionally biased region" description="Low complexity" evidence="1">
    <location>
        <begin position="828"/>
        <end position="846"/>
    </location>
</feature>
<keyword evidence="2" id="KW-1133">Transmembrane helix</keyword>
<feature type="region of interest" description="Disordered" evidence="1">
    <location>
        <begin position="369"/>
        <end position="474"/>
    </location>
</feature>
<feature type="transmembrane region" description="Helical" evidence="2">
    <location>
        <begin position="40"/>
        <end position="58"/>
    </location>
</feature>
<accession>A0A0C3FMN9</accession>
<keyword evidence="4" id="KW-1185">Reference proteome</keyword>
<evidence type="ECO:0000313" key="4">
    <source>
        <dbReference type="Proteomes" id="UP000054166"/>
    </source>
</evidence>
<protein>
    <submittedName>
        <fullName evidence="3">Uncharacterized protein</fullName>
    </submittedName>
</protein>
<feature type="compositionally biased region" description="Basic and acidic residues" evidence="1">
    <location>
        <begin position="383"/>
        <end position="396"/>
    </location>
</feature>
<reference evidence="4" key="2">
    <citation type="submission" date="2015-01" db="EMBL/GenBank/DDBJ databases">
        <title>Evolutionary Origins and Diversification of the Mycorrhizal Mutualists.</title>
        <authorList>
            <consortium name="DOE Joint Genome Institute"/>
            <consortium name="Mycorrhizal Genomics Consortium"/>
            <person name="Kohler A."/>
            <person name="Kuo A."/>
            <person name="Nagy L.G."/>
            <person name="Floudas D."/>
            <person name="Copeland A."/>
            <person name="Barry K.W."/>
            <person name="Cichocki N."/>
            <person name="Veneault-Fourrey C."/>
            <person name="LaButti K."/>
            <person name="Lindquist E.A."/>
            <person name="Lipzen A."/>
            <person name="Lundell T."/>
            <person name="Morin E."/>
            <person name="Murat C."/>
            <person name="Riley R."/>
            <person name="Ohm R."/>
            <person name="Sun H."/>
            <person name="Tunlid A."/>
            <person name="Henrissat B."/>
            <person name="Grigoriev I.V."/>
            <person name="Hibbett D.S."/>
            <person name="Martin F."/>
        </authorList>
    </citation>
    <scope>NUCLEOTIDE SEQUENCE [LARGE SCALE GENOMIC DNA]</scope>
    <source>
        <strain evidence="4">F 1598</strain>
    </source>
</reference>
<sequence>MSNTQSSTSLLWDLGSGSYTFPSSLSLSGDVAIEDLLADIPIFSVGLLSFGVFTFFFVMKRINTLSVVLYSSVFFAFVASIFDLSQILIRGRRNTDSGTDLDAVIGLIAAREILFAVSVGLRFFFYWIFVAEPPRGETVTITPFDPIAKLFTEEKHSGAWGRWGITGILLKWTLLAITISIAVLQIIWRVVPSDNQLGPVYGAEAAMEIIASALFIIKLLLNTMITPVDPRSKTFRTYAPMIFALSINLGLGIGNVTTFAFTECTLGRFLLAVEFYILIVFVLIAAFYNYAPKSADTNPKRTFEGVPAIKRVSTFRVKPPTIDNTVLAIDGSYQNHPYSEARPDRPSRSSTASRLSSWIVSRRMSRRRSVGSGDRAQLWNQDEAERGESPVEKIVIDGRGSPYDFPVGQAKENQSRKHSTVTTPTDDPQPNAGVDSESRWTATTADQKSMGDNSYAKNSSNNESDPRPRMPRFDSMAYSIGSYYSDGPGKSALDTPSAIATTRQTESPVYGLSGIVLRANQGRETPASTARTRSSAVSFTELLRQQTELDKSIAALRLLSPHEQSKRDSSDLADGPISAGGAKELNRSNSSVGIPSSMRSEFSLSNFPSPPLTFTATANGIPSPTSTVRAPFDTTEKRRSRFISISDGVTGLPLPRMPVLNDYPSTPQSMPDSPGRNSGDDAGDMSGNVSRMKVDSAGTQYDVTSFIGNLTTPGFKKSPAFDKLTVIDSEDGFSEVNGSEATPRTAITILASNSNIVSSPRQMYVDIGSDIDLSAIPGSVVASDGALTSLTQADVEKPVPKLPSQTTRYTPEPQITASNRPTHHRKFSSNALNSLSIDSSSDSHSSTAPYQSAGGNIGATEEVGASGRRRAPPAGGMTGLPVRPRLTISGPKAPPQDGKGDQAPSAFEKPRPPPLILQQTNGKPPGIGGSF</sequence>
<feature type="transmembrane region" description="Helical" evidence="2">
    <location>
        <begin position="268"/>
        <end position="291"/>
    </location>
</feature>
<dbReference type="EMBL" id="KN832985">
    <property type="protein sequence ID" value="KIM85385.1"/>
    <property type="molecule type" value="Genomic_DNA"/>
</dbReference>
<dbReference type="AlphaFoldDB" id="A0A0C3FMN9"/>
<dbReference type="OrthoDB" id="2564696at2759"/>
<dbReference type="HOGENOM" id="CLU_016384_0_0_1"/>
<feature type="transmembrane region" description="Helical" evidence="2">
    <location>
        <begin position="67"/>
        <end position="89"/>
    </location>
</feature>
<feature type="transmembrane region" description="Helical" evidence="2">
    <location>
        <begin position="169"/>
        <end position="188"/>
    </location>
</feature>
<name>A0A0C3FMN9_PILCF</name>
<feature type="compositionally biased region" description="Polar residues" evidence="1">
    <location>
        <begin position="439"/>
        <end position="463"/>
    </location>
</feature>
<keyword evidence="2" id="KW-0472">Membrane</keyword>
<evidence type="ECO:0000256" key="2">
    <source>
        <dbReference type="SAM" id="Phobius"/>
    </source>
</evidence>
<evidence type="ECO:0000256" key="1">
    <source>
        <dbReference type="SAM" id="MobiDB-lite"/>
    </source>
</evidence>
<dbReference type="STRING" id="765440.A0A0C3FMN9"/>
<organism evidence="3 4">
    <name type="scientific">Piloderma croceum (strain F 1598)</name>
    <dbReference type="NCBI Taxonomy" id="765440"/>
    <lineage>
        <taxon>Eukaryota</taxon>
        <taxon>Fungi</taxon>
        <taxon>Dikarya</taxon>
        <taxon>Basidiomycota</taxon>
        <taxon>Agaricomycotina</taxon>
        <taxon>Agaricomycetes</taxon>
        <taxon>Agaricomycetidae</taxon>
        <taxon>Atheliales</taxon>
        <taxon>Atheliaceae</taxon>
        <taxon>Piloderma</taxon>
    </lineage>
</organism>
<gene>
    <name evidence="3" type="ORF">PILCRDRAFT_817393</name>
</gene>
<feature type="region of interest" description="Disordered" evidence="1">
    <location>
        <begin position="792"/>
        <end position="931"/>
    </location>
</feature>
<dbReference type="InParanoid" id="A0A0C3FMN9"/>
<feature type="compositionally biased region" description="Polar residues" evidence="1">
    <location>
        <begin position="803"/>
        <end position="820"/>
    </location>
</feature>
<dbReference type="Proteomes" id="UP000054166">
    <property type="component" value="Unassembled WGS sequence"/>
</dbReference>
<reference evidence="3 4" key="1">
    <citation type="submission" date="2014-04" db="EMBL/GenBank/DDBJ databases">
        <authorList>
            <consortium name="DOE Joint Genome Institute"/>
            <person name="Kuo A."/>
            <person name="Tarkka M."/>
            <person name="Buscot F."/>
            <person name="Kohler A."/>
            <person name="Nagy L.G."/>
            <person name="Floudas D."/>
            <person name="Copeland A."/>
            <person name="Barry K.W."/>
            <person name="Cichocki N."/>
            <person name="Veneault-Fourrey C."/>
            <person name="LaButti K."/>
            <person name="Lindquist E.A."/>
            <person name="Lipzen A."/>
            <person name="Lundell T."/>
            <person name="Morin E."/>
            <person name="Murat C."/>
            <person name="Sun H."/>
            <person name="Tunlid A."/>
            <person name="Henrissat B."/>
            <person name="Grigoriev I.V."/>
            <person name="Hibbett D.S."/>
            <person name="Martin F."/>
            <person name="Nordberg H.P."/>
            <person name="Cantor M.N."/>
            <person name="Hua S.X."/>
        </authorList>
    </citation>
    <scope>NUCLEOTIDE SEQUENCE [LARGE SCALE GENOMIC DNA]</scope>
    <source>
        <strain evidence="3 4">F 1598</strain>
    </source>
</reference>
<feature type="compositionally biased region" description="Polar residues" evidence="1">
    <location>
        <begin position="615"/>
        <end position="628"/>
    </location>
</feature>
<feature type="transmembrane region" description="Helical" evidence="2">
    <location>
        <begin position="101"/>
        <end position="125"/>
    </location>
</feature>
<feature type="transmembrane region" description="Helical" evidence="2">
    <location>
        <begin position="242"/>
        <end position="262"/>
    </location>
</feature>
<evidence type="ECO:0000313" key="3">
    <source>
        <dbReference type="EMBL" id="KIM85385.1"/>
    </source>
</evidence>
<keyword evidence="2" id="KW-0812">Transmembrane</keyword>
<feature type="region of interest" description="Disordered" evidence="1">
    <location>
        <begin position="560"/>
        <end position="594"/>
    </location>
</feature>
<feature type="region of interest" description="Disordered" evidence="1">
    <location>
        <begin position="615"/>
        <end position="636"/>
    </location>
</feature>